<reference evidence="1 2" key="2">
    <citation type="submission" date="2015-01" db="EMBL/GenBank/DDBJ databases">
        <authorList>
            <consortium name="NBRP consortium"/>
            <person name="Sawabe T."/>
            <person name="Meirelles P."/>
            <person name="Feng G."/>
            <person name="Sayaka M."/>
            <person name="Hattori M."/>
            <person name="Ohkuma M."/>
        </authorList>
    </citation>
    <scope>NUCLEOTIDE SEQUENCE [LARGE SCALE GENOMIC DNA]</scope>
    <source>
        <strain evidence="1 2">JCM19232</strain>
    </source>
</reference>
<dbReference type="InterPro" id="IPR017853">
    <property type="entry name" value="GH"/>
</dbReference>
<protein>
    <submittedName>
        <fullName evidence="1">Neopullulanase</fullName>
    </submittedName>
</protein>
<name>A0A0B8PPS3_9VIBR</name>
<accession>A0A0B8PPS3</accession>
<dbReference type="Proteomes" id="UP000031670">
    <property type="component" value="Unassembled WGS sequence"/>
</dbReference>
<dbReference type="Gene3D" id="3.20.20.80">
    <property type="entry name" value="Glycosidases"/>
    <property type="match status" value="1"/>
</dbReference>
<proteinExistence type="predicted"/>
<sequence length="63" mass="6814">MDTAKELVEKAHAKGLYVFFDGVFGHHKDNVVPSPSGLTPSGSSNPVSYLRAWLSIRKSQPTG</sequence>
<dbReference type="EMBL" id="BBSA01000017">
    <property type="protein sequence ID" value="GAM65118.1"/>
    <property type="molecule type" value="Genomic_DNA"/>
</dbReference>
<dbReference type="AlphaFoldDB" id="A0A0B8PPS3"/>
<comment type="caution">
    <text evidence="1">The sequence shown here is derived from an EMBL/GenBank/DDBJ whole genome shotgun (WGS) entry which is preliminary data.</text>
</comment>
<evidence type="ECO:0000313" key="1">
    <source>
        <dbReference type="EMBL" id="GAM65118.1"/>
    </source>
</evidence>
<reference evidence="1 2" key="1">
    <citation type="submission" date="2015-01" db="EMBL/GenBank/DDBJ databases">
        <title>Vibrio sp. C5 JCM 19232 whole genome shotgun sequence.</title>
        <authorList>
            <person name="Sawabe T."/>
            <person name="Meirelles P."/>
            <person name="Feng G."/>
            <person name="Sayaka M."/>
            <person name="Hattori M."/>
            <person name="Ohkuma M."/>
        </authorList>
    </citation>
    <scope>NUCLEOTIDE SEQUENCE [LARGE SCALE GENOMIC DNA]</scope>
    <source>
        <strain evidence="1 2">JCM19232</strain>
    </source>
</reference>
<organism evidence="1 2">
    <name type="scientific">Vibrio ishigakensis</name>
    <dbReference type="NCBI Taxonomy" id="1481914"/>
    <lineage>
        <taxon>Bacteria</taxon>
        <taxon>Pseudomonadati</taxon>
        <taxon>Pseudomonadota</taxon>
        <taxon>Gammaproteobacteria</taxon>
        <taxon>Vibrionales</taxon>
        <taxon>Vibrionaceae</taxon>
        <taxon>Vibrio</taxon>
    </lineage>
</organism>
<gene>
    <name evidence="1" type="ORF">JCM19232_1993</name>
</gene>
<evidence type="ECO:0000313" key="2">
    <source>
        <dbReference type="Proteomes" id="UP000031670"/>
    </source>
</evidence>
<dbReference type="SUPFAM" id="SSF51445">
    <property type="entry name" value="(Trans)glycosidases"/>
    <property type="match status" value="1"/>
</dbReference>